<proteinExistence type="predicted"/>
<dbReference type="AlphaFoldDB" id="A0AA35LGJ9"/>
<gene>
    <name evidence="2" type="ORF">PODLI_1B002786</name>
</gene>
<evidence type="ECO:0000313" key="3">
    <source>
        <dbReference type="Proteomes" id="UP001178461"/>
    </source>
</evidence>
<keyword evidence="3" id="KW-1185">Reference proteome</keyword>
<evidence type="ECO:0000256" key="1">
    <source>
        <dbReference type="SAM" id="MobiDB-lite"/>
    </source>
</evidence>
<name>A0AA35LGJ9_9SAUR</name>
<dbReference type="EMBL" id="OX395142">
    <property type="protein sequence ID" value="CAI5795936.1"/>
    <property type="molecule type" value="Genomic_DNA"/>
</dbReference>
<evidence type="ECO:0000313" key="2">
    <source>
        <dbReference type="EMBL" id="CAI5795936.1"/>
    </source>
</evidence>
<organism evidence="2 3">
    <name type="scientific">Podarcis lilfordi</name>
    <name type="common">Lilford's wall lizard</name>
    <dbReference type="NCBI Taxonomy" id="74358"/>
    <lineage>
        <taxon>Eukaryota</taxon>
        <taxon>Metazoa</taxon>
        <taxon>Chordata</taxon>
        <taxon>Craniata</taxon>
        <taxon>Vertebrata</taxon>
        <taxon>Euteleostomi</taxon>
        <taxon>Lepidosauria</taxon>
        <taxon>Squamata</taxon>
        <taxon>Bifurcata</taxon>
        <taxon>Unidentata</taxon>
        <taxon>Episquamata</taxon>
        <taxon>Laterata</taxon>
        <taxon>Lacertibaenia</taxon>
        <taxon>Lacertidae</taxon>
        <taxon>Podarcis</taxon>
    </lineage>
</organism>
<feature type="region of interest" description="Disordered" evidence="1">
    <location>
        <begin position="1"/>
        <end position="58"/>
    </location>
</feature>
<accession>A0AA35LGJ9</accession>
<feature type="compositionally biased region" description="Pro residues" evidence="1">
    <location>
        <begin position="33"/>
        <end position="47"/>
    </location>
</feature>
<sequence>MEMVPGSWPDPKVSSNIKLRNRGSAASRGAPGKPLPPSPLQGRPNPPKQNWRGGKGQRCQIQFSSKADLKSSIPTVHVAGENMEIRKEMCPES</sequence>
<reference evidence="2" key="1">
    <citation type="submission" date="2022-12" db="EMBL/GenBank/DDBJ databases">
        <authorList>
            <person name="Alioto T."/>
            <person name="Alioto T."/>
            <person name="Gomez Garrido J."/>
        </authorList>
    </citation>
    <scope>NUCLEOTIDE SEQUENCE</scope>
</reference>
<protein>
    <submittedName>
        <fullName evidence="2">Uncharacterized protein</fullName>
    </submittedName>
</protein>
<dbReference type="Proteomes" id="UP001178461">
    <property type="component" value="Chromosome 17"/>
</dbReference>